<dbReference type="PANTHER" id="PTHR12381:SF56">
    <property type="entry name" value="B30.2_SPRY DOMAIN-CONTAINING PROTEIN-RELATED"/>
    <property type="match status" value="1"/>
</dbReference>
<feature type="domain" description="SPRY" evidence="3">
    <location>
        <begin position="79"/>
        <end position="226"/>
    </location>
</feature>
<dbReference type="Proteomes" id="UP000231279">
    <property type="component" value="Unassembled WGS sequence"/>
</dbReference>
<protein>
    <recommendedName>
        <fullName evidence="3">SPRY domain-containing protein</fullName>
    </recommendedName>
</protein>
<dbReference type="GO" id="GO:0003723">
    <property type="term" value="F:RNA binding"/>
    <property type="evidence" value="ECO:0007669"/>
    <property type="project" value="TreeGrafter"/>
</dbReference>
<reference evidence="5" key="1">
    <citation type="journal article" date="2018" name="Gigascience">
        <title>Genome assembly of the Pink Ipe (Handroanthus impetiginosus, Bignoniaceae), a highly valued, ecologically keystone Neotropical timber forest tree.</title>
        <authorList>
            <person name="Silva-Junior O.B."/>
            <person name="Grattapaglia D."/>
            <person name="Novaes E."/>
            <person name="Collevatti R.G."/>
        </authorList>
    </citation>
    <scope>NUCLEOTIDE SEQUENCE [LARGE SCALE GENOMIC DNA]</scope>
    <source>
        <strain evidence="5">cv. UFG-1</strain>
    </source>
</reference>
<dbReference type="GO" id="GO:0000380">
    <property type="term" value="P:alternative mRNA splicing, via spliceosome"/>
    <property type="evidence" value="ECO:0007669"/>
    <property type="project" value="TreeGrafter"/>
</dbReference>
<dbReference type="CDD" id="cd12884">
    <property type="entry name" value="SPRY_hnRNP"/>
    <property type="match status" value="1"/>
</dbReference>
<dbReference type="Gene3D" id="2.60.120.920">
    <property type="match status" value="1"/>
</dbReference>
<dbReference type="PANTHER" id="PTHR12381">
    <property type="entry name" value="HETEROGENEOUS NUCLEAR RIBONUCLEOPROTEIN U FAMILY MEMBER"/>
    <property type="match status" value="1"/>
</dbReference>
<dbReference type="GO" id="GO:0005634">
    <property type="term" value="C:nucleus"/>
    <property type="evidence" value="ECO:0007669"/>
    <property type="project" value="UniProtKB-SubCell"/>
</dbReference>
<dbReference type="InterPro" id="IPR027417">
    <property type="entry name" value="P-loop_NTPase"/>
</dbReference>
<dbReference type="EMBL" id="NKXS01004863">
    <property type="protein sequence ID" value="PIN05194.1"/>
    <property type="molecule type" value="Genomic_DNA"/>
</dbReference>
<accession>A0A2G9GIR6</accession>
<evidence type="ECO:0000256" key="2">
    <source>
        <dbReference type="ARBA" id="ARBA00023242"/>
    </source>
</evidence>
<dbReference type="STRING" id="429701.A0A2G9GIR6"/>
<evidence type="ECO:0000313" key="5">
    <source>
        <dbReference type="Proteomes" id="UP000231279"/>
    </source>
</evidence>
<keyword evidence="5" id="KW-1185">Reference proteome</keyword>
<comment type="caution">
    <text evidence="4">The sequence shown here is derived from an EMBL/GenBank/DDBJ whole genome shotgun (WGS) entry which is preliminary data.</text>
</comment>
<dbReference type="Gene3D" id="3.40.50.300">
    <property type="entry name" value="P-loop containing nucleotide triphosphate hydrolases"/>
    <property type="match status" value="1"/>
</dbReference>
<dbReference type="InterPro" id="IPR035778">
    <property type="entry name" value="SPRY_hnRNP_U"/>
</dbReference>
<dbReference type="Pfam" id="PF00622">
    <property type="entry name" value="SPRY"/>
    <property type="match status" value="1"/>
</dbReference>
<dbReference type="InterPro" id="IPR043136">
    <property type="entry name" value="B30.2/SPRY_sf"/>
</dbReference>
<dbReference type="AlphaFoldDB" id="A0A2G9GIR6"/>
<evidence type="ECO:0000313" key="4">
    <source>
        <dbReference type="EMBL" id="PIN05194.1"/>
    </source>
</evidence>
<comment type="subcellular location">
    <subcellularLocation>
        <location evidence="1">Nucleus</location>
    </subcellularLocation>
</comment>
<dbReference type="SMART" id="SM00449">
    <property type="entry name" value="SPRY"/>
    <property type="match status" value="1"/>
</dbReference>
<dbReference type="SUPFAM" id="SSF49899">
    <property type="entry name" value="Concanavalin A-like lectins/glucanases"/>
    <property type="match status" value="1"/>
</dbReference>
<keyword evidence="2" id="KW-0539">Nucleus</keyword>
<dbReference type="OrthoDB" id="445357at2759"/>
<gene>
    <name evidence="4" type="ORF">CDL12_22271</name>
</gene>
<dbReference type="InterPro" id="IPR013320">
    <property type="entry name" value="ConA-like_dom_sf"/>
</dbReference>
<dbReference type="InterPro" id="IPR003877">
    <property type="entry name" value="SPRY_dom"/>
</dbReference>
<organism evidence="4 5">
    <name type="scientific">Handroanthus impetiginosus</name>
    <dbReference type="NCBI Taxonomy" id="429701"/>
    <lineage>
        <taxon>Eukaryota</taxon>
        <taxon>Viridiplantae</taxon>
        <taxon>Streptophyta</taxon>
        <taxon>Embryophyta</taxon>
        <taxon>Tracheophyta</taxon>
        <taxon>Spermatophyta</taxon>
        <taxon>Magnoliopsida</taxon>
        <taxon>eudicotyledons</taxon>
        <taxon>Gunneridae</taxon>
        <taxon>Pentapetalae</taxon>
        <taxon>asterids</taxon>
        <taxon>lamiids</taxon>
        <taxon>Lamiales</taxon>
        <taxon>Bignoniaceae</taxon>
        <taxon>Crescentiina</taxon>
        <taxon>Tabebuia alliance</taxon>
        <taxon>Handroanthus</taxon>
    </lineage>
</organism>
<name>A0A2G9GIR6_9LAMI</name>
<sequence length="311" mass="33923">MASMKRELLYSDERQLKKVRVAEPEPSQAVSYDTRVVLNPADCDIDFNVERGGLQGLALYEEGFAYCWSGARANVGITRGKYCFGCKIVSAQLVNMEDTPLDLQHVCRVGISRGDEAVRNLGETLNSFGFGGSGKFSISGTFSSYGETFGVGDTIVCAVDLENSPMATIGFSKNGKWLGVAKHFDAGPSGLGVVDCPIKKLQWESALFPHVLLKNVVVQLQFSIDDGLIPVEGYKPWAAAILDGNAMLGPAFLDQSECEAIMMVGLPASGKTTWAEKWMKEHPEKRYVLLGTNLVLEQMKVPGLLRKHNYG</sequence>
<proteinExistence type="predicted"/>
<evidence type="ECO:0000256" key="1">
    <source>
        <dbReference type="ARBA" id="ARBA00004123"/>
    </source>
</evidence>
<evidence type="ECO:0000259" key="3">
    <source>
        <dbReference type="SMART" id="SM00449"/>
    </source>
</evidence>
<dbReference type="Pfam" id="PF13671">
    <property type="entry name" value="AAA_33"/>
    <property type="match status" value="1"/>
</dbReference>